<feature type="domain" description="Endonuclease/exonuclease/phosphatase" evidence="1">
    <location>
        <begin position="32"/>
        <end position="350"/>
    </location>
</feature>
<comment type="caution">
    <text evidence="2">The sequence shown here is derived from an EMBL/GenBank/DDBJ whole genome shotgun (WGS) entry which is preliminary data.</text>
</comment>
<dbReference type="OrthoDB" id="9802724at2"/>
<dbReference type="GO" id="GO:0004527">
    <property type="term" value="F:exonuclease activity"/>
    <property type="evidence" value="ECO:0007669"/>
    <property type="project" value="UniProtKB-KW"/>
</dbReference>
<reference evidence="2 3" key="1">
    <citation type="submission" date="2019-01" db="EMBL/GenBank/DDBJ databases">
        <title>Filimonas sp. strain TTM-71.</title>
        <authorList>
            <person name="Chen W.-M."/>
        </authorList>
    </citation>
    <scope>NUCLEOTIDE SEQUENCE [LARGE SCALE GENOMIC DNA]</scope>
    <source>
        <strain evidence="2 3">TTM-71</strain>
    </source>
</reference>
<keyword evidence="2" id="KW-0378">Hydrolase</keyword>
<dbReference type="AlphaFoldDB" id="A0A4Q1D0Z6"/>
<dbReference type="GO" id="GO:0004519">
    <property type="term" value="F:endonuclease activity"/>
    <property type="evidence" value="ECO:0007669"/>
    <property type="project" value="UniProtKB-KW"/>
</dbReference>
<evidence type="ECO:0000313" key="3">
    <source>
        <dbReference type="Proteomes" id="UP000290545"/>
    </source>
</evidence>
<dbReference type="PANTHER" id="PTHR42834:SF1">
    <property type="entry name" value="ENDONUCLEASE_EXONUCLEASE_PHOSPHATASE FAMILY PROTEIN (AFU_ORTHOLOGUE AFUA_3G09210)"/>
    <property type="match status" value="1"/>
</dbReference>
<keyword evidence="2" id="KW-0540">Nuclease</keyword>
<dbReference type="SUPFAM" id="SSF56219">
    <property type="entry name" value="DNase I-like"/>
    <property type="match status" value="1"/>
</dbReference>
<keyword evidence="2" id="KW-0269">Exonuclease</keyword>
<dbReference type="RefSeq" id="WP_129006511.1">
    <property type="nucleotide sequence ID" value="NZ_SDHZ01000006.1"/>
</dbReference>
<proteinExistence type="predicted"/>
<dbReference type="PANTHER" id="PTHR42834">
    <property type="entry name" value="ENDONUCLEASE/EXONUCLEASE/PHOSPHATASE FAMILY PROTEIN (AFU_ORTHOLOGUE AFUA_3G09210)"/>
    <property type="match status" value="1"/>
</dbReference>
<evidence type="ECO:0000259" key="1">
    <source>
        <dbReference type="Pfam" id="PF19580"/>
    </source>
</evidence>
<sequence>MYYTFELLLLLPFLFLLKTADTQQQVYQPVVIGFYNCENLYDTLDDPNIYDEEFLPGGVRRYNSSRYDHKISQLARVIAVMGTTVNKDGAALLGVAEIENYNVLRDLVRHPLLSSRHYQIVHYDSKDARGVDVGLLYQPQYFTPDSSKALPVSLPIDNYLSPKGEVHRTRDILWVSGLLNGERVDCYVNHWPSRLGGERYSFPSRAAAANVCRRHSDSVMTARPGSKLIVMGDFNDDPVSRSITRVLGAAGDRSKVAPGQLYNPWQQLYRKGTGTLAYQDTWSLFDQILISYPFLLKPQTGYFFYKAVVLREPWMQEPAGRYKGYPMRSWDRYSYRGGFSDHFPVYIVLLKAAGQIRAIQ</sequence>
<organism evidence="2 3">
    <name type="scientific">Filimonas effusa</name>
    <dbReference type="NCBI Taxonomy" id="2508721"/>
    <lineage>
        <taxon>Bacteria</taxon>
        <taxon>Pseudomonadati</taxon>
        <taxon>Bacteroidota</taxon>
        <taxon>Chitinophagia</taxon>
        <taxon>Chitinophagales</taxon>
        <taxon>Chitinophagaceae</taxon>
        <taxon>Filimonas</taxon>
    </lineage>
</organism>
<keyword evidence="3" id="KW-1185">Reference proteome</keyword>
<keyword evidence="2" id="KW-0255">Endonuclease</keyword>
<name>A0A4Q1D0Z6_9BACT</name>
<accession>A0A4Q1D0Z6</accession>
<dbReference type="Gene3D" id="3.60.10.10">
    <property type="entry name" value="Endonuclease/exonuclease/phosphatase"/>
    <property type="match status" value="1"/>
</dbReference>
<dbReference type="Proteomes" id="UP000290545">
    <property type="component" value="Unassembled WGS sequence"/>
</dbReference>
<dbReference type="Pfam" id="PF19580">
    <property type="entry name" value="Exo_endo_phos_3"/>
    <property type="match status" value="1"/>
</dbReference>
<evidence type="ECO:0000313" key="2">
    <source>
        <dbReference type="EMBL" id="RXK80596.1"/>
    </source>
</evidence>
<dbReference type="InterPro" id="IPR005135">
    <property type="entry name" value="Endo/exonuclease/phosphatase"/>
</dbReference>
<dbReference type="EMBL" id="SDHZ01000006">
    <property type="protein sequence ID" value="RXK80596.1"/>
    <property type="molecule type" value="Genomic_DNA"/>
</dbReference>
<gene>
    <name evidence="2" type="ORF">ESB13_23465</name>
</gene>
<protein>
    <submittedName>
        <fullName evidence="2">Endonuclease/exonuclease/phosphatase</fullName>
    </submittedName>
</protein>
<dbReference type="InterPro" id="IPR036691">
    <property type="entry name" value="Endo/exonu/phosph_ase_sf"/>
</dbReference>